<dbReference type="AlphaFoldDB" id="A0A9X2PA45"/>
<feature type="signal peptide" evidence="1">
    <location>
        <begin position="1"/>
        <end position="20"/>
    </location>
</feature>
<proteinExistence type="predicted"/>
<evidence type="ECO:0000313" key="3">
    <source>
        <dbReference type="Proteomes" id="UP001142175"/>
    </source>
</evidence>
<name>A0A9X2PA45_9BACT</name>
<keyword evidence="1" id="KW-0732">Signal</keyword>
<dbReference type="RefSeq" id="WP_258424999.1">
    <property type="nucleotide sequence ID" value="NZ_JANSUY010000024.1"/>
</dbReference>
<evidence type="ECO:0000313" key="2">
    <source>
        <dbReference type="EMBL" id="MCR9017158.1"/>
    </source>
</evidence>
<reference evidence="2" key="1">
    <citation type="submission" date="2022-08" db="EMBL/GenBank/DDBJ databases">
        <authorList>
            <person name="Zhang D."/>
        </authorList>
    </citation>
    <scope>NUCLEOTIDE SEQUENCE</scope>
    <source>
        <strain evidence="2">XJ19-11</strain>
    </source>
</reference>
<accession>A0A9X2PA45</accession>
<protein>
    <submittedName>
        <fullName evidence="2">Uncharacterized protein</fullName>
    </submittedName>
</protein>
<keyword evidence="3" id="KW-1185">Reference proteome</keyword>
<feature type="chain" id="PRO_5040993736" evidence="1">
    <location>
        <begin position="21"/>
        <end position="234"/>
    </location>
</feature>
<gene>
    <name evidence="2" type="ORF">NU887_19140</name>
</gene>
<dbReference type="Proteomes" id="UP001142175">
    <property type="component" value="Unassembled WGS sequence"/>
</dbReference>
<evidence type="ECO:0000256" key="1">
    <source>
        <dbReference type="SAM" id="SignalP"/>
    </source>
</evidence>
<sequence>MKSIFFLLAFCACLVSNLKAQSSQELEDAYKANIPLHQEIVSGGYYVDPPQTIEGYPYFKSKNFEYGSLTINGLTYENVPLLYNTFTDEVITFHPVHKQKTLIKTDKIDGFTLPDKFKFIRIRDNPEYSHHGKGFYELVEEGNKANLLCKFFKTTKAKREMSQYSSIFLEKSDFLIQHGEKIYHIKSKGQAISVLGLNKKEINRSAKEKSMNYRNDRRSYLSFLVASYNQSAHE</sequence>
<dbReference type="EMBL" id="JANSUY010000024">
    <property type="protein sequence ID" value="MCR9017158.1"/>
    <property type="molecule type" value="Genomic_DNA"/>
</dbReference>
<comment type="caution">
    <text evidence="2">The sequence shown here is derived from an EMBL/GenBank/DDBJ whole genome shotgun (WGS) entry which is preliminary data.</text>
</comment>
<organism evidence="2 3">
    <name type="scientific">Aquiflexum gelatinilyticum</name>
    <dbReference type="NCBI Taxonomy" id="2961943"/>
    <lineage>
        <taxon>Bacteria</taxon>
        <taxon>Pseudomonadati</taxon>
        <taxon>Bacteroidota</taxon>
        <taxon>Cytophagia</taxon>
        <taxon>Cytophagales</taxon>
        <taxon>Cyclobacteriaceae</taxon>
        <taxon>Aquiflexum</taxon>
    </lineage>
</organism>